<feature type="transmembrane region" description="Helical" evidence="1">
    <location>
        <begin position="122"/>
        <end position="143"/>
    </location>
</feature>
<evidence type="ECO:0000313" key="3">
    <source>
        <dbReference type="Ensembl" id="ENSPNYP00000025008.1"/>
    </source>
</evidence>
<keyword evidence="1" id="KW-0812">Transmembrane</keyword>
<dbReference type="AlphaFoldDB" id="A0A3B4GU63"/>
<evidence type="ECO:0000256" key="1">
    <source>
        <dbReference type="SAM" id="Phobius"/>
    </source>
</evidence>
<protein>
    <submittedName>
        <fullName evidence="3">Uncharacterized protein</fullName>
    </submittedName>
</protein>
<dbReference type="GeneTree" id="ENSGT01010000229759"/>
<sequence>SSVQSVTETVFCCFLLFLSDWECLSEDCGRSCTKTCNLLYWYIFSSVKAINGCSVLILDVHIADLYVVATWKDPQVNLSKDILLFPAWSRQACEADHYLLCASQLSSFKDTFFFLQFFPQQYNGNCCGIFMLMVRFFLFLSLLQYNI</sequence>
<keyword evidence="1" id="KW-0472">Membrane</keyword>
<organism evidence="3">
    <name type="scientific">Pundamilia nyererei</name>
    <dbReference type="NCBI Taxonomy" id="303518"/>
    <lineage>
        <taxon>Eukaryota</taxon>
        <taxon>Metazoa</taxon>
        <taxon>Chordata</taxon>
        <taxon>Craniata</taxon>
        <taxon>Vertebrata</taxon>
        <taxon>Euteleostomi</taxon>
        <taxon>Actinopterygii</taxon>
        <taxon>Neopterygii</taxon>
        <taxon>Teleostei</taxon>
        <taxon>Neoteleostei</taxon>
        <taxon>Acanthomorphata</taxon>
        <taxon>Ovalentaria</taxon>
        <taxon>Cichlomorphae</taxon>
        <taxon>Cichliformes</taxon>
        <taxon>Cichlidae</taxon>
        <taxon>African cichlids</taxon>
        <taxon>Pseudocrenilabrinae</taxon>
        <taxon>Haplochromini</taxon>
        <taxon>Pundamilia</taxon>
    </lineage>
</organism>
<feature type="signal peptide" evidence="2">
    <location>
        <begin position="1"/>
        <end position="25"/>
    </location>
</feature>
<proteinExistence type="predicted"/>
<reference evidence="3" key="1">
    <citation type="submission" date="2023-09" db="UniProtKB">
        <authorList>
            <consortium name="Ensembl"/>
        </authorList>
    </citation>
    <scope>IDENTIFICATION</scope>
</reference>
<evidence type="ECO:0000256" key="2">
    <source>
        <dbReference type="SAM" id="SignalP"/>
    </source>
</evidence>
<feature type="chain" id="PRO_5017452668" evidence="2">
    <location>
        <begin position="26"/>
        <end position="147"/>
    </location>
</feature>
<keyword evidence="1" id="KW-1133">Transmembrane helix</keyword>
<accession>A0A3B4GU63</accession>
<dbReference type="Ensembl" id="ENSPNYT00000025620.1">
    <property type="protein sequence ID" value="ENSPNYP00000025008.1"/>
    <property type="gene ID" value="ENSPNYG00000018873.1"/>
</dbReference>
<name>A0A3B4GU63_9CICH</name>
<keyword evidence="2" id="KW-0732">Signal</keyword>